<dbReference type="Proteomes" id="UP000006055">
    <property type="component" value="Chromosome"/>
</dbReference>
<organism evidence="1 2">
    <name type="scientific">Desulfomonile tiedjei (strain ATCC 49306 / DSM 6799 / DCB-1)</name>
    <dbReference type="NCBI Taxonomy" id="706587"/>
    <lineage>
        <taxon>Bacteria</taxon>
        <taxon>Pseudomonadati</taxon>
        <taxon>Thermodesulfobacteriota</taxon>
        <taxon>Desulfomonilia</taxon>
        <taxon>Desulfomonilales</taxon>
        <taxon>Desulfomonilaceae</taxon>
        <taxon>Desulfomonile</taxon>
    </lineage>
</organism>
<proteinExistence type="predicted"/>
<dbReference type="EMBL" id="CP003360">
    <property type="protein sequence ID" value="AFM26436.1"/>
    <property type="molecule type" value="Genomic_DNA"/>
</dbReference>
<sequence>MARKKQSQTTVPGRSLLGRGDIITIMEKGSPLECKVLSCISAEDGACLANLEILEGERKGERISTKLRAGGEKKVEE</sequence>
<dbReference type="HOGENOM" id="CLU_2632378_0_0_7"/>
<dbReference type="RefSeq" id="WP_014811562.1">
    <property type="nucleotide sequence ID" value="NC_018025.1"/>
</dbReference>
<reference evidence="2" key="1">
    <citation type="submission" date="2012-06" db="EMBL/GenBank/DDBJ databases">
        <title>Complete sequence of chromosome of Desulfomonile tiedjei DSM 6799.</title>
        <authorList>
            <person name="Lucas S."/>
            <person name="Copeland A."/>
            <person name="Lapidus A."/>
            <person name="Glavina del Rio T."/>
            <person name="Dalin E."/>
            <person name="Tice H."/>
            <person name="Bruce D."/>
            <person name="Goodwin L."/>
            <person name="Pitluck S."/>
            <person name="Peters L."/>
            <person name="Ovchinnikova G."/>
            <person name="Zeytun A."/>
            <person name="Lu M."/>
            <person name="Kyrpides N."/>
            <person name="Mavromatis K."/>
            <person name="Ivanova N."/>
            <person name="Brettin T."/>
            <person name="Detter J.C."/>
            <person name="Han C."/>
            <person name="Larimer F."/>
            <person name="Land M."/>
            <person name="Hauser L."/>
            <person name="Markowitz V."/>
            <person name="Cheng J.-F."/>
            <person name="Hugenholtz P."/>
            <person name="Woyke T."/>
            <person name="Wu D."/>
            <person name="Spring S."/>
            <person name="Schroeder M."/>
            <person name="Brambilla E."/>
            <person name="Klenk H.-P."/>
            <person name="Eisen J.A."/>
        </authorList>
    </citation>
    <scope>NUCLEOTIDE SEQUENCE [LARGE SCALE GENOMIC DNA]</scope>
    <source>
        <strain evidence="2">ATCC 49306 / DSM 6799 / DCB-1</strain>
    </source>
</reference>
<gene>
    <name evidence="1" type="ordered locus">Desti_3794</name>
</gene>
<evidence type="ECO:0000313" key="2">
    <source>
        <dbReference type="Proteomes" id="UP000006055"/>
    </source>
</evidence>
<dbReference type="KEGG" id="dti:Desti_3794"/>
<evidence type="ECO:0000313" key="1">
    <source>
        <dbReference type="EMBL" id="AFM26436.1"/>
    </source>
</evidence>
<protein>
    <submittedName>
        <fullName evidence="1">Uncharacterized protein</fullName>
    </submittedName>
</protein>
<dbReference type="AlphaFoldDB" id="I4CA45"/>
<accession>I4CA45</accession>
<name>I4CA45_DESTA</name>
<keyword evidence="2" id="KW-1185">Reference proteome</keyword>